<evidence type="ECO:0000259" key="1">
    <source>
        <dbReference type="Pfam" id="PF13358"/>
    </source>
</evidence>
<protein>
    <recommendedName>
        <fullName evidence="1">Tc1-like transposase DDE domain-containing protein</fullName>
    </recommendedName>
</protein>
<dbReference type="Ensembl" id="ENSOABT00000068843.1">
    <property type="protein sequence ID" value="ENSOABP00000059658.1"/>
    <property type="gene ID" value="ENSOABG00000034899.1"/>
</dbReference>
<reference evidence="2" key="3">
    <citation type="submission" date="2025-09" db="UniProtKB">
        <authorList>
            <consortium name="Ensembl"/>
        </authorList>
    </citation>
    <scope>IDENTIFICATION</scope>
</reference>
<dbReference type="GO" id="GO:0003676">
    <property type="term" value="F:nucleic acid binding"/>
    <property type="evidence" value="ECO:0007669"/>
    <property type="project" value="InterPro"/>
</dbReference>
<dbReference type="InterPro" id="IPR038717">
    <property type="entry name" value="Tc1-like_DDE_dom"/>
</dbReference>
<dbReference type="AlphaFoldDB" id="A0AAZ1WVY4"/>
<proteinExistence type="predicted"/>
<sequence length="148" mass="16781">KRLKKSNIQNRLKMFSTPHRRSSAIMAWGAFSFSGTMELQEVQGCQTAAGYVQMLQRASLMTEGRRLCGNNSVFQQDNAKVHNAGRTRDFFQENNITLLDHPACSPDLNPVENLWGWMAREDYKHGQQIQTGDALHTIKPSCYVYSAV</sequence>
<accession>A0AAZ1WVY4</accession>
<organism evidence="2 3">
    <name type="scientific">Oreochromis aureus</name>
    <name type="common">Israeli tilapia</name>
    <name type="synonym">Chromis aureus</name>
    <dbReference type="NCBI Taxonomy" id="47969"/>
    <lineage>
        <taxon>Eukaryota</taxon>
        <taxon>Metazoa</taxon>
        <taxon>Chordata</taxon>
        <taxon>Craniata</taxon>
        <taxon>Vertebrata</taxon>
        <taxon>Euteleostomi</taxon>
        <taxon>Actinopterygii</taxon>
        <taxon>Neopterygii</taxon>
        <taxon>Teleostei</taxon>
        <taxon>Neoteleostei</taxon>
        <taxon>Acanthomorphata</taxon>
        <taxon>Ovalentaria</taxon>
        <taxon>Cichlomorphae</taxon>
        <taxon>Cichliformes</taxon>
        <taxon>Cichlidae</taxon>
        <taxon>African cichlids</taxon>
        <taxon>Pseudocrenilabrinae</taxon>
        <taxon>Oreochromini</taxon>
        <taxon>Oreochromis</taxon>
    </lineage>
</organism>
<dbReference type="Proteomes" id="UP000472276">
    <property type="component" value="Unassembled WGS sequence"/>
</dbReference>
<evidence type="ECO:0000313" key="2">
    <source>
        <dbReference type="Ensembl" id="ENSOABP00000059658.1"/>
    </source>
</evidence>
<feature type="domain" description="Tc1-like transposase DDE" evidence="1">
    <location>
        <begin position="28"/>
        <end position="135"/>
    </location>
</feature>
<dbReference type="Pfam" id="PF13358">
    <property type="entry name" value="DDE_3"/>
    <property type="match status" value="1"/>
</dbReference>
<dbReference type="InterPro" id="IPR036397">
    <property type="entry name" value="RNaseH_sf"/>
</dbReference>
<reference evidence="2" key="2">
    <citation type="submission" date="2025-08" db="UniProtKB">
        <authorList>
            <consortium name="Ensembl"/>
        </authorList>
    </citation>
    <scope>IDENTIFICATION</scope>
</reference>
<dbReference type="Gene3D" id="3.30.420.10">
    <property type="entry name" value="Ribonuclease H-like superfamily/Ribonuclease H"/>
    <property type="match status" value="1"/>
</dbReference>
<keyword evidence="3" id="KW-1185">Reference proteome</keyword>
<evidence type="ECO:0000313" key="3">
    <source>
        <dbReference type="Proteomes" id="UP000472276"/>
    </source>
</evidence>
<name>A0AAZ1WVY4_OREAU</name>
<reference evidence="3" key="1">
    <citation type="submission" date="2020-03" db="EMBL/GenBank/DDBJ databases">
        <title>Evolution of repeat sequences and sex chromosomes of tilapia species revealed by chromosome-level genomes.</title>
        <authorList>
            <person name="Xu L."/>
            <person name="Tao W."/>
            <person name="Wang D."/>
            <person name="Zhou Q."/>
        </authorList>
    </citation>
    <scope>NUCLEOTIDE SEQUENCE [LARGE SCALE GENOMIC DNA]</scope>
    <source>
        <strain evidence="3">Israel</strain>
    </source>
</reference>